<accession>A0A4Y3KNR8</accession>
<proteinExistence type="predicted"/>
<evidence type="ECO:0000313" key="5">
    <source>
        <dbReference type="Proteomes" id="UP000320461"/>
    </source>
</evidence>
<reference evidence="4 5" key="1">
    <citation type="submission" date="2019-06" db="EMBL/GenBank/DDBJ databases">
        <title>Whole genome shotgun sequence of Cellulomonas gelida NBRC 3748.</title>
        <authorList>
            <person name="Hosoyama A."/>
            <person name="Uohara A."/>
            <person name="Ohji S."/>
            <person name="Ichikawa N."/>
        </authorList>
    </citation>
    <scope>NUCLEOTIDE SEQUENCE [LARGE SCALE GENOMIC DNA]</scope>
    <source>
        <strain evidence="4 5">NBRC 3748</strain>
    </source>
</reference>
<feature type="domain" description="YdbS-like PH" evidence="3">
    <location>
        <begin position="327"/>
        <end position="392"/>
    </location>
</feature>
<dbReference type="InterPro" id="IPR014529">
    <property type="entry name" value="UCP026631"/>
</dbReference>
<sequence>MSTVVHDEHVPEEAWRRVHPVTPALKGWKTLVAVVVIAGYQAADDVRSAADLLGGPGWLIALGIVLLVALIGWGYAAIAWRHMRFAVTDEAVHLHSGVLFRTQRQARLDRLQAVDVVQPLLARLVGLAELRLEVAGGSGSAVQLAYLREPDAQALRSELLALAAGLRRPSSAAATTPSAVTAAVGTPVTTRPEPAAGPGDAPAVGTTPGTGQHGTAGEAVLADGTVGDTRAAEIPAAQTPVASSSATLPLPPAFEEAPEQEVYAVPMPRLLAATLRSATVVGLVVLVVVAVVSAVWSRDVGILAVLFPAFVGFGGALWGRVNAGASFRAAVSPDGIRLRHGLTEQRAQTVPPGRVQAVRLTQPLWWRRSDWWRVEINVAGYGTSEDAKRATVLHPVATRDEAATALWLVLPDLGVADPRALVDAALSGVGDEGGFTPAPRQARWVDPIAWRRHGVRVTRTALVARSGRLVRQVDVVPHERTQSLGLEQGPLQRRLGLASFVVHSTPGPVSPRVDHLDGRVAAALLDEQAERARTARAAARAEQWMRERS</sequence>
<dbReference type="EMBL" id="BJLQ01000016">
    <property type="protein sequence ID" value="GEA84558.1"/>
    <property type="molecule type" value="Genomic_DNA"/>
</dbReference>
<evidence type="ECO:0000313" key="4">
    <source>
        <dbReference type="EMBL" id="GEA84558.1"/>
    </source>
</evidence>
<feature type="domain" description="YdbS-like PH" evidence="3">
    <location>
        <begin position="450"/>
        <end position="526"/>
    </location>
</feature>
<comment type="caution">
    <text evidence="4">The sequence shown here is derived from an EMBL/GenBank/DDBJ whole genome shotgun (WGS) entry which is preliminary data.</text>
</comment>
<protein>
    <recommendedName>
        <fullName evidence="3">YdbS-like PH domain-containing protein</fullName>
    </recommendedName>
</protein>
<evidence type="ECO:0000259" key="3">
    <source>
        <dbReference type="Pfam" id="PF03703"/>
    </source>
</evidence>
<keyword evidence="2" id="KW-0472">Membrane</keyword>
<feature type="region of interest" description="Disordered" evidence="1">
    <location>
        <begin position="174"/>
        <end position="213"/>
    </location>
</feature>
<dbReference type="RefSeq" id="WP_141370397.1">
    <property type="nucleotide sequence ID" value="NZ_BJLQ01000016.1"/>
</dbReference>
<feature type="transmembrane region" description="Helical" evidence="2">
    <location>
        <begin position="58"/>
        <end position="78"/>
    </location>
</feature>
<evidence type="ECO:0000256" key="1">
    <source>
        <dbReference type="SAM" id="MobiDB-lite"/>
    </source>
</evidence>
<feature type="domain" description="YdbS-like PH" evidence="3">
    <location>
        <begin position="80"/>
        <end position="158"/>
    </location>
</feature>
<dbReference type="PANTHER" id="PTHR34473">
    <property type="entry name" value="UPF0699 TRANSMEMBRANE PROTEIN YDBS"/>
    <property type="match status" value="1"/>
</dbReference>
<dbReference type="PIRSF" id="PIRSF026631">
    <property type="entry name" value="UCP026631"/>
    <property type="match status" value="1"/>
</dbReference>
<organism evidence="4 5">
    <name type="scientific">Cellulomonas gelida</name>
    <dbReference type="NCBI Taxonomy" id="1712"/>
    <lineage>
        <taxon>Bacteria</taxon>
        <taxon>Bacillati</taxon>
        <taxon>Actinomycetota</taxon>
        <taxon>Actinomycetes</taxon>
        <taxon>Micrococcales</taxon>
        <taxon>Cellulomonadaceae</taxon>
        <taxon>Cellulomonas</taxon>
    </lineage>
</organism>
<dbReference type="OrthoDB" id="3190163at2"/>
<dbReference type="InterPro" id="IPR005182">
    <property type="entry name" value="YdbS-like_PH"/>
</dbReference>
<dbReference type="Pfam" id="PF03703">
    <property type="entry name" value="bPH_2"/>
    <property type="match status" value="3"/>
</dbReference>
<keyword evidence="5" id="KW-1185">Reference proteome</keyword>
<dbReference type="AlphaFoldDB" id="A0A4Y3KNR8"/>
<dbReference type="PANTHER" id="PTHR34473:SF2">
    <property type="entry name" value="UPF0699 TRANSMEMBRANE PROTEIN YDBT"/>
    <property type="match status" value="1"/>
</dbReference>
<evidence type="ECO:0000256" key="2">
    <source>
        <dbReference type="SAM" id="Phobius"/>
    </source>
</evidence>
<feature type="transmembrane region" description="Helical" evidence="2">
    <location>
        <begin position="302"/>
        <end position="319"/>
    </location>
</feature>
<name>A0A4Y3KNR8_9CELL</name>
<gene>
    <name evidence="4" type="ORF">CGE01nite_18090</name>
</gene>
<feature type="transmembrane region" description="Helical" evidence="2">
    <location>
        <begin position="277"/>
        <end position="296"/>
    </location>
</feature>
<keyword evidence="2" id="KW-1133">Transmembrane helix</keyword>
<dbReference type="Proteomes" id="UP000320461">
    <property type="component" value="Unassembled WGS sequence"/>
</dbReference>
<feature type="compositionally biased region" description="Low complexity" evidence="1">
    <location>
        <begin position="174"/>
        <end position="210"/>
    </location>
</feature>
<keyword evidence="2" id="KW-0812">Transmembrane</keyword>